<sequence>MRGCVEGLAGSAPARHREVDAAFNEVVSSFAGDDGSLGVYKGKVVDHLGVGTVVGRNESTAHDQMFLADATWTAVADKLQRARDERTVLAVDKKPDLSATRARPLLLADGAAPPALPDGGSRPDHGKSGRRWTTRENRAAPEHLLPHRSGTGS</sequence>
<accession>A0A1H9PTG3</accession>
<evidence type="ECO:0000313" key="3">
    <source>
        <dbReference type="Proteomes" id="UP000199503"/>
    </source>
</evidence>
<evidence type="ECO:0000313" key="2">
    <source>
        <dbReference type="EMBL" id="SER51586.1"/>
    </source>
</evidence>
<dbReference type="OrthoDB" id="151099at2"/>
<dbReference type="AlphaFoldDB" id="A0A1H9PTG3"/>
<reference evidence="3" key="1">
    <citation type="submission" date="2016-10" db="EMBL/GenBank/DDBJ databases">
        <authorList>
            <person name="Varghese N."/>
            <person name="Submissions S."/>
        </authorList>
    </citation>
    <scope>NUCLEOTIDE SEQUENCE [LARGE SCALE GENOMIC DNA]</scope>
    <source>
        <strain evidence="3">DSM 44437</strain>
    </source>
</reference>
<keyword evidence="3" id="KW-1185">Reference proteome</keyword>
<feature type="compositionally biased region" description="Basic and acidic residues" evidence="1">
    <location>
        <begin position="121"/>
        <end position="145"/>
    </location>
</feature>
<feature type="region of interest" description="Disordered" evidence="1">
    <location>
        <begin position="102"/>
        <end position="153"/>
    </location>
</feature>
<evidence type="ECO:0000256" key="1">
    <source>
        <dbReference type="SAM" id="MobiDB-lite"/>
    </source>
</evidence>
<dbReference type="Proteomes" id="UP000199503">
    <property type="component" value="Unassembled WGS sequence"/>
</dbReference>
<protein>
    <submittedName>
        <fullName evidence="2">Uncharacterized protein</fullName>
    </submittedName>
</protein>
<organism evidence="2 3">
    <name type="scientific">Lentzea albida</name>
    <dbReference type="NCBI Taxonomy" id="65499"/>
    <lineage>
        <taxon>Bacteria</taxon>
        <taxon>Bacillati</taxon>
        <taxon>Actinomycetota</taxon>
        <taxon>Actinomycetes</taxon>
        <taxon>Pseudonocardiales</taxon>
        <taxon>Pseudonocardiaceae</taxon>
        <taxon>Lentzea</taxon>
    </lineage>
</organism>
<feature type="compositionally biased region" description="Low complexity" evidence="1">
    <location>
        <begin position="104"/>
        <end position="120"/>
    </location>
</feature>
<gene>
    <name evidence="2" type="ORF">SAMN04488000_109255</name>
</gene>
<dbReference type="EMBL" id="FOFV01000009">
    <property type="protein sequence ID" value="SER51586.1"/>
    <property type="molecule type" value="Genomic_DNA"/>
</dbReference>
<dbReference type="STRING" id="65499.SAMN04488000_109255"/>
<name>A0A1H9PTG3_9PSEU</name>
<proteinExistence type="predicted"/>
<dbReference type="RefSeq" id="WP_089919613.1">
    <property type="nucleotide sequence ID" value="NZ_FOFV01000009.1"/>
</dbReference>